<protein>
    <submittedName>
        <fullName evidence="2">Uncharacterized protein</fullName>
    </submittedName>
</protein>
<feature type="region of interest" description="Disordered" evidence="1">
    <location>
        <begin position="556"/>
        <end position="597"/>
    </location>
</feature>
<name>A0A4V2MXT8_9APHY</name>
<evidence type="ECO:0000313" key="2">
    <source>
        <dbReference type="EMBL" id="TCD71457.1"/>
    </source>
</evidence>
<feature type="region of interest" description="Disordered" evidence="1">
    <location>
        <begin position="1"/>
        <end position="97"/>
    </location>
</feature>
<accession>A0A4V2MXT8</accession>
<feature type="compositionally biased region" description="Low complexity" evidence="1">
    <location>
        <begin position="628"/>
        <end position="637"/>
    </location>
</feature>
<dbReference type="AlphaFoldDB" id="A0A4V2MXT8"/>
<gene>
    <name evidence="2" type="ORF">EIP91_010163</name>
</gene>
<proteinExistence type="predicted"/>
<feature type="compositionally biased region" description="Polar residues" evidence="1">
    <location>
        <begin position="640"/>
        <end position="649"/>
    </location>
</feature>
<dbReference type="EMBL" id="RWJN01000006">
    <property type="protein sequence ID" value="TCD71457.1"/>
    <property type="molecule type" value="Genomic_DNA"/>
</dbReference>
<feature type="region of interest" description="Disordered" evidence="1">
    <location>
        <begin position="468"/>
        <end position="507"/>
    </location>
</feature>
<evidence type="ECO:0000313" key="3">
    <source>
        <dbReference type="Proteomes" id="UP000292702"/>
    </source>
</evidence>
<feature type="compositionally biased region" description="Polar residues" evidence="1">
    <location>
        <begin position="36"/>
        <end position="59"/>
    </location>
</feature>
<reference evidence="2 3" key="1">
    <citation type="submission" date="2018-11" db="EMBL/GenBank/DDBJ databases">
        <title>Genome assembly of Steccherinum ochraceum LE-BIN_3174, the white-rot fungus of the Steccherinaceae family (The Residual Polyporoid clade, Polyporales, Basidiomycota).</title>
        <authorList>
            <person name="Fedorova T.V."/>
            <person name="Glazunova O.A."/>
            <person name="Landesman E.O."/>
            <person name="Moiseenko K.V."/>
            <person name="Psurtseva N.V."/>
            <person name="Savinova O.S."/>
            <person name="Shakhova N.V."/>
            <person name="Tyazhelova T.V."/>
            <person name="Vasina D.V."/>
        </authorList>
    </citation>
    <scope>NUCLEOTIDE SEQUENCE [LARGE SCALE GENOMIC DNA]</scope>
    <source>
        <strain evidence="2 3">LE-BIN_3174</strain>
    </source>
</reference>
<keyword evidence="3" id="KW-1185">Reference proteome</keyword>
<sequence>MKRKMVAIPLRTPFAPPASSLVSPSLKPTRLDVGTTEEQPSEQVPASSEIATPLDNSHYTDTDEPPVATNDASSQSSPTAPTRPQTPAASPVSSESRPSLALASCDVVASVSRDDPSITVATDLAVSASCASAGASSAPHHVDGLQGYEDFVFSLPRSLSSENGAVPDALAVVRPVQGSLPLLLETAQDGICSRSETGGDVAASYPLPSWSVPASSDQWTPPDMPHVAPDSSLLLHPDTPDLTASWSMTTASSGFLNSTTRLAFEEPQPSYMDEDQPADDDMAFIDSPVGSSSMDIDSDDLYTPQFGGNGPTDLVLFEDNGSRSPSMAMDDVLPFYTSMLPKTHWNATPEPPSVAMDTYSAPSSPTPGHLLDWQSTLAPATCSPLSHLLGLPFPFAPTVPPQTQSLTSASLGSSSPDLLPPIELVSTGPSRSRVSNRHRLLPYDANLRRGRRSAPQVPDYEVFFGRSSSEQVHEDDSVQQSEEPLDAPDRGRRSAAPSPGRQLFFIDPPETQASSFVEGATPEEASELQVSANAADSLSTDVTSLENTSAQIELLESSSTPLTFHLDNDDPERDADDEHEESDTEAPESATRATTPRLVIKLSAQSIQSTMVKIDREKAVEQATLDALDNLTLTRDTGAPSVSGSDAHP</sequence>
<feature type="region of interest" description="Disordered" evidence="1">
    <location>
        <begin position="628"/>
        <end position="649"/>
    </location>
</feature>
<dbReference type="Proteomes" id="UP000292702">
    <property type="component" value="Unassembled WGS sequence"/>
</dbReference>
<organism evidence="2 3">
    <name type="scientific">Steccherinum ochraceum</name>
    <dbReference type="NCBI Taxonomy" id="92696"/>
    <lineage>
        <taxon>Eukaryota</taxon>
        <taxon>Fungi</taxon>
        <taxon>Dikarya</taxon>
        <taxon>Basidiomycota</taxon>
        <taxon>Agaricomycotina</taxon>
        <taxon>Agaricomycetes</taxon>
        <taxon>Polyporales</taxon>
        <taxon>Steccherinaceae</taxon>
        <taxon>Steccherinum</taxon>
    </lineage>
</organism>
<feature type="compositionally biased region" description="Low complexity" evidence="1">
    <location>
        <begin position="17"/>
        <end position="26"/>
    </location>
</feature>
<evidence type="ECO:0000256" key="1">
    <source>
        <dbReference type="SAM" id="MobiDB-lite"/>
    </source>
</evidence>
<feature type="compositionally biased region" description="Acidic residues" evidence="1">
    <location>
        <begin position="569"/>
        <end position="586"/>
    </location>
</feature>
<comment type="caution">
    <text evidence="2">The sequence shown here is derived from an EMBL/GenBank/DDBJ whole genome shotgun (WGS) entry which is preliminary data.</text>
</comment>
<feature type="compositionally biased region" description="Low complexity" evidence="1">
    <location>
        <begin position="72"/>
        <end position="91"/>
    </location>
</feature>